<keyword evidence="1" id="KW-1133">Transmembrane helix</keyword>
<accession>A0A5C0SEI1</accession>
<dbReference type="Proteomes" id="UP000324646">
    <property type="component" value="Chromosome"/>
</dbReference>
<evidence type="ECO:0000256" key="1">
    <source>
        <dbReference type="SAM" id="Phobius"/>
    </source>
</evidence>
<dbReference type="RefSeq" id="WP_148809302.1">
    <property type="nucleotide sequence ID" value="NZ_CP042243.1"/>
</dbReference>
<dbReference type="AlphaFoldDB" id="A0A5C0SEI1"/>
<reference evidence="2 3" key="1">
    <citation type="submission" date="2019-07" db="EMBL/GenBank/DDBJ databases">
        <title>Complete genome of Crassaminicella thermophila SY095.</title>
        <authorList>
            <person name="Li X."/>
        </authorList>
    </citation>
    <scope>NUCLEOTIDE SEQUENCE [LARGE SCALE GENOMIC DNA]</scope>
    <source>
        <strain evidence="2 3">SY095</strain>
    </source>
</reference>
<name>A0A5C0SEI1_CRATE</name>
<evidence type="ECO:0000313" key="2">
    <source>
        <dbReference type="EMBL" id="QEK12147.1"/>
    </source>
</evidence>
<dbReference type="Pfam" id="PF12685">
    <property type="entry name" value="SpoIIIAH"/>
    <property type="match status" value="1"/>
</dbReference>
<keyword evidence="1" id="KW-0812">Transmembrane</keyword>
<evidence type="ECO:0000313" key="3">
    <source>
        <dbReference type="Proteomes" id="UP000324646"/>
    </source>
</evidence>
<dbReference type="InterPro" id="IPR038503">
    <property type="entry name" value="SpoIIIAH_sf"/>
</dbReference>
<protein>
    <submittedName>
        <fullName evidence="2">SpoIIIAH-like family protein</fullName>
    </submittedName>
</protein>
<keyword evidence="3" id="KW-1185">Reference proteome</keyword>
<sequence>MLKIKKRNIFVFSLVLVLCFIGYLNYAINRYTLLETSSDFEKYEENKLAEVNLENENKEISSKDIESNICVEQNDATKEVVVVDSNKNQIEDIISETSQNIKETISNTKNIKRTNYFIESRLSMDLERERIISLLNEIINNDRTDESNRKAANDQKMKLIDIMNKEKITENLIKAKGFEDALVFITDQSVNVIVETEKLIDSDVAKILDIVMRETKFTTDNIKISNIY</sequence>
<dbReference type="InterPro" id="IPR024232">
    <property type="entry name" value="SpoIIIAH"/>
</dbReference>
<dbReference type="Gene3D" id="1.10.287.4300">
    <property type="entry name" value="Stage III sporulation protein AH-like"/>
    <property type="match status" value="1"/>
</dbReference>
<organism evidence="2 3">
    <name type="scientific">Crassaminicella thermophila</name>
    <dbReference type="NCBI Taxonomy" id="2599308"/>
    <lineage>
        <taxon>Bacteria</taxon>
        <taxon>Bacillati</taxon>
        <taxon>Bacillota</taxon>
        <taxon>Clostridia</taxon>
        <taxon>Eubacteriales</taxon>
        <taxon>Clostridiaceae</taxon>
        <taxon>Crassaminicella</taxon>
    </lineage>
</organism>
<dbReference type="EMBL" id="CP042243">
    <property type="protein sequence ID" value="QEK12147.1"/>
    <property type="molecule type" value="Genomic_DNA"/>
</dbReference>
<keyword evidence="1" id="KW-0472">Membrane</keyword>
<proteinExistence type="predicted"/>
<dbReference type="OrthoDB" id="1707181at2"/>
<gene>
    <name evidence="2" type="ORF">FQB35_07030</name>
</gene>
<feature type="transmembrane region" description="Helical" evidence="1">
    <location>
        <begin position="9"/>
        <end position="28"/>
    </location>
</feature>
<dbReference type="KEGG" id="crs:FQB35_07030"/>